<organism evidence="4">
    <name type="scientific">Echinostoma caproni</name>
    <dbReference type="NCBI Taxonomy" id="27848"/>
    <lineage>
        <taxon>Eukaryota</taxon>
        <taxon>Metazoa</taxon>
        <taxon>Spiralia</taxon>
        <taxon>Lophotrochozoa</taxon>
        <taxon>Platyhelminthes</taxon>
        <taxon>Trematoda</taxon>
        <taxon>Digenea</taxon>
        <taxon>Plagiorchiida</taxon>
        <taxon>Echinostomata</taxon>
        <taxon>Echinostomatoidea</taxon>
        <taxon>Echinostomatidae</taxon>
        <taxon>Echinostoma</taxon>
    </lineage>
</organism>
<feature type="domain" description="Impact N-terminal" evidence="3">
    <location>
        <begin position="7"/>
        <end position="87"/>
    </location>
</feature>
<dbReference type="Gene3D" id="3.30.230.30">
    <property type="entry name" value="Impact, N-terminal domain"/>
    <property type="match status" value="1"/>
</dbReference>
<dbReference type="AlphaFoldDB" id="A0A183B8X0"/>
<dbReference type="PANTHER" id="PTHR16301:SF25">
    <property type="entry name" value="PROTEIN IMPACT"/>
    <property type="match status" value="1"/>
</dbReference>
<dbReference type="InterPro" id="IPR036956">
    <property type="entry name" value="Impact_N_sf"/>
</dbReference>
<accession>A0A183B8X0</accession>
<reference evidence="4" key="1">
    <citation type="submission" date="2016-06" db="UniProtKB">
        <authorList>
            <consortium name="WormBaseParasite"/>
        </authorList>
    </citation>
    <scope>IDENTIFICATION</scope>
</reference>
<name>A0A183B8X0_9TREM</name>
<evidence type="ECO:0000313" key="4">
    <source>
        <dbReference type="WBParaSite" id="ECPE_0001569501-mRNA-1"/>
    </source>
</evidence>
<evidence type="ECO:0000256" key="1">
    <source>
        <dbReference type="ARBA" id="ARBA00007665"/>
    </source>
</evidence>
<dbReference type="Pfam" id="PF01205">
    <property type="entry name" value="Impact_N"/>
    <property type="match status" value="1"/>
</dbReference>
<dbReference type="InterPro" id="IPR020568">
    <property type="entry name" value="Ribosomal_Su5_D2-typ_SF"/>
</dbReference>
<dbReference type="GO" id="GO:0140469">
    <property type="term" value="P:GCN2-mediated signaling"/>
    <property type="evidence" value="ECO:0007669"/>
    <property type="project" value="TreeGrafter"/>
</dbReference>
<dbReference type="PANTHER" id="PTHR16301">
    <property type="entry name" value="IMPACT-RELATED"/>
    <property type="match status" value="1"/>
</dbReference>
<evidence type="ECO:0000259" key="3">
    <source>
        <dbReference type="Pfam" id="PF01205"/>
    </source>
</evidence>
<dbReference type="InterPro" id="IPR001498">
    <property type="entry name" value="Impact_N"/>
</dbReference>
<protein>
    <submittedName>
        <fullName evidence="4">UPF0029 domain-containing protein</fullName>
    </submittedName>
</protein>
<proteinExistence type="inferred from homology"/>
<dbReference type="WBParaSite" id="ECPE_0001569501-mRNA-1">
    <property type="protein sequence ID" value="ECPE_0001569501-mRNA-1"/>
    <property type="gene ID" value="ECPE_0001569501"/>
</dbReference>
<sequence>LEDRKIAAATHNILAWRIVDHKRNQANPVVHADCDDDGETHAGSRLLHLLTISGAENVAVMVSRWYGGIQLGPDRFKHINNVARQLLTEQGFLGSPAQTSESKGHKQKKKKAR</sequence>
<comment type="similarity">
    <text evidence="1">Belongs to the IMPACT family.</text>
</comment>
<feature type="region of interest" description="Disordered" evidence="2">
    <location>
        <begin position="93"/>
        <end position="113"/>
    </location>
</feature>
<dbReference type="GO" id="GO:0005737">
    <property type="term" value="C:cytoplasm"/>
    <property type="evidence" value="ECO:0007669"/>
    <property type="project" value="TreeGrafter"/>
</dbReference>
<evidence type="ECO:0000256" key="2">
    <source>
        <dbReference type="SAM" id="MobiDB-lite"/>
    </source>
</evidence>
<dbReference type="GO" id="GO:0006446">
    <property type="term" value="P:regulation of translational initiation"/>
    <property type="evidence" value="ECO:0007669"/>
    <property type="project" value="TreeGrafter"/>
</dbReference>
<dbReference type="SUPFAM" id="SSF54211">
    <property type="entry name" value="Ribosomal protein S5 domain 2-like"/>
    <property type="match status" value="1"/>
</dbReference>
<dbReference type="InterPro" id="IPR023582">
    <property type="entry name" value="Impact"/>
</dbReference>